<dbReference type="RefSeq" id="XP_008076036.1">
    <property type="nucleotide sequence ID" value="XM_008077845.1"/>
</dbReference>
<dbReference type="OrthoDB" id="2011769at2759"/>
<dbReference type="KEGG" id="glz:GLAREA_08884"/>
<proteinExistence type="predicted"/>
<feature type="compositionally biased region" description="Basic residues" evidence="1">
    <location>
        <begin position="572"/>
        <end position="583"/>
    </location>
</feature>
<organism evidence="2 3">
    <name type="scientific">Glarea lozoyensis (strain ATCC 20868 / MF5171)</name>
    <dbReference type="NCBI Taxonomy" id="1116229"/>
    <lineage>
        <taxon>Eukaryota</taxon>
        <taxon>Fungi</taxon>
        <taxon>Dikarya</taxon>
        <taxon>Ascomycota</taxon>
        <taxon>Pezizomycotina</taxon>
        <taxon>Leotiomycetes</taxon>
        <taxon>Helotiales</taxon>
        <taxon>Helotiaceae</taxon>
        <taxon>Glarea</taxon>
    </lineage>
</organism>
<accession>S3DXS7</accession>
<feature type="compositionally biased region" description="Low complexity" evidence="1">
    <location>
        <begin position="247"/>
        <end position="261"/>
    </location>
</feature>
<feature type="compositionally biased region" description="Acidic residues" evidence="1">
    <location>
        <begin position="21"/>
        <end position="32"/>
    </location>
</feature>
<dbReference type="Proteomes" id="UP000016922">
    <property type="component" value="Unassembled WGS sequence"/>
</dbReference>
<feature type="region of interest" description="Disordered" evidence="1">
    <location>
        <begin position="193"/>
        <end position="322"/>
    </location>
</feature>
<keyword evidence="3" id="KW-1185">Reference proteome</keyword>
<feature type="region of interest" description="Disordered" evidence="1">
    <location>
        <begin position="518"/>
        <end position="660"/>
    </location>
</feature>
<feature type="compositionally biased region" description="Basic and acidic residues" evidence="1">
    <location>
        <begin position="33"/>
        <end position="58"/>
    </location>
</feature>
<feature type="region of interest" description="Disordered" evidence="1">
    <location>
        <begin position="733"/>
        <end position="767"/>
    </location>
</feature>
<reference evidence="2 3" key="1">
    <citation type="journal article" date="2013" name="BMC Genomics">
        <title>Genomics-driven discovery of the pneumocandin biosynthetic gene cluster in the fungus Glarea lozoyensis.</title>
        <authorList>
            <person name="Chen L."/>
            <person name="Yue Q."/>
            <person name="Zhang X."/>
            <person name="Xiang M."/>
            <person name="Wang C."/>
            <person name="Li S."/>
            <person name="Che Y."/>
            <person name="Ortiz-Lopez F.J."/>
            <person name="Bills G.F."/>
            <person name="Liu X."/>
            <person name="An Z."/>
        </authorList>
    </citation>
    <scope>NUCLEOTIDE SEQUENCE [LARGE SCALE GENOMIC DNA]</scope>
    <source>
        <strain evidence="3">ATCC 20868 / MF5171</strain>
    </source>
</reference>
<feature type="compositionally biased region" description="Basic and acidic residues" evidence="1">
    <location>
        <begin position="338"/>
        <end position="349"/>
    </location>
</feature>
<dbReference type="GeneID" id="19467932"/>
<feature type="compositionally biased region" description="Acidic residues" evidence="1">
    <location>
        <begin position="537"/>
        <end position="554"/>
    </location>
</feature>
<protein>
    <submittedName>
        <fullName evidence="2">Uncharacterized protein</fullName>
    </submittedName>
</protein>
<feature type="compositionally biased region" description="Acidic residues" evidence="1">
    <location>
        <begin position="350"/>
        <end position="422"/>
    </location>
</feature>
<name>S3DXS7_GLAL2</name>
<dbReference type="EMBL" id="KE145352">
    <property type="protein sequence ID" value="EPE36721.1"/>
    <property type="molecule type" value="Genomic_DNA"/>
</dbReference>
<feature type="region of interest" description="Disordered" evidence="1">
    <location>
        <begin position="13"/>
        <end position="58"/>
    </location>
</feature>
<gene>
    <name evidence="2" type="ORF">GLAREA_08884</name>
</gene>
<dbReference type="OMA" id="ITLNDCM"/>
<dbReference type="InterPro" id="IPR018853">
    <property type="entry name" value="DUF2457"/>
</dbReference>
<dbReference type="AlphaFoldDB" id="S3DXS7"/>
<evidence type="ECO:0000256" key="1">
    <source>
        <dbReference type="SAM" id="MobiDB-lite"/>
    </source>
</evidence>
<feature type="compositionally biased region" description="Polar residues" evidence="1">
    <location>
        <begin position="295"/>
        <end position="304"/>
    </location>
</feature>
<feature type="region of interest" description="Disordered" evidence="1">
    <location>
        <begin position="101"/>
        <end position="125"/>
    </location>
</feature>
<feature type="region of interest" description="Disordered" evidence="1">
    <location>
        <begin position="335"/>
        <end position="500"/>
    </location>
</feature>
<feature type="compositionally biased region" description="Low complexity" evidence="1">
    <location>
        <begin position="194"/>
        <end position="204"/>
    </location>
</feature>
<dbReference type="STRING" id="1116229.S3DXS7"/>
<evidence type="ECO:0000313" key="3">
    <source>
        <dbReference type="Proteomes" id="UP000016922"/>
    </source>
</evidence>
<feature type="compositionally biased region" description="Basic and acidic residues" evidence="1">
    <location>
        <begin position="751"/>
        <end position="767"/>
    </location>
</feature>
<dbReference type="eggNOG" id="ENOG502QUMV">
    <property type="taxonomic scope" value="Eukaryota"/>
</dbReference>
<dbReference type="HOGENOM" id="CLU_014084_0_0_1"/>
<dbReference type="Pfam" id="PF10446">
    <property type="entry name" value="DUF2457"/>
    <property type="match status" value="1"/>
</dbReference>
<feature type="compositionally biased region" description="Basic and acidic residues" evidence="1">
    <location>
        <begin position="223"/>
        <end position="243"/>
    </location>
</feature>
<evidence type="ECO:0000313" key="2">
    <source>
        <dbReference type="EMBL" id="EPE36721.1"/>
    </source>
</evidence>
<feature type="compositionally biased region" description="Acidic residues" evidence="1">
    <location>
        <begin position="312"/>
        <end position="321"/>
    </location>
</feature>
<sequence>MGLQDFFNWRSQTAAANTDAVTDDEPAAEVDEPPDHHISFEKPQSDFHKSAVRGKMDRKESLLTKALLRGPETDADKPEIHVATDLSRRRSMISNASMASTAELTSDGGLTSPARTNTPSPPPPGALYASFAPYSLGKKAIPPPTSVAAVVVKDTSDSVVHKDVVSVSPTAPVRPEIPRKRCISFVCGGKKEATPAPALTTAPAIQPPKPRRITFMCAGGKPSVKDDKSKAEPAVEKSSDISKRLSSRSPSIPRKSPRSLPQSPPRPRRDSLTMSKRGPPSPTITRAKPKCIIANENTFQSSEATRFHEFASDEPQEDDWIREEVKVTSKKMTINDTLKMENAIRKLGNEAEEEAMEEDDDDDDDEDEVVNYSEDDEDEDEDDEEEEYEDEDDDDEDEDASDGNETDNEAGFADSDDSDVEGEFAFWTPGRNIPHIQTGEPSTYRPSAHRAASASSIDSVSFIDSKLGPKSLRRPRRRPMKIRPGTPELPDSTDFVCGTLDEDRPMENAYIACMKARENAKHKQTPQDIDPSFPTSDFDEEDDDDIVAAGEDSDEHVWLHGNFEESDSEKKGRSRPTTTRRKSPIVSPRRAHSPAPTRRLHSPPPARRLHSPPPPRRHHSPPPPKQRHRSPPPRKLFGQSPRCMRSPPPARTIQSPAVTPMQSTNGVVSFMSLASRPGLTHTKSLPRAPNIFGRQYKASRIEAAAGNAYDNSDGPDGHVRGAIDIVKGLERKRQRRKEKFLQKHCNRKQKGHAERKPQPGKGAERMRELGLLMAGKTGVTDPYMMSA</sequence>
<feature type="compositionally biased region" description="Basic residues" evidence="1">
    <location>
        <begin position="733"/>
        <end position="750"/>
    </location>
</feature>
<feature type="compositionally biased region" description="Basic residues" evidence="1">
    <location>
        <begin position="607"/>
        <end position="632"/>
    </location>
</feature>
<feature type="compositionally biased region" description="Basic residues" evidence="1">
    <location>
        <begin position="471"/>
        <end position="481"/>
    </location>
</feature>